<dbReference type="EMBL" id="BTRK01000004">
    <property type="protein sequence ID" value="GMR48012.1"/>
    <property type="molecule type" value="Genomic_DNA"/>
</dbReference>
<feature type="domain" description="DUF7930" evidence="1">
    <location>
        <begin position="175"/>
        <end position="243"/>
    </location>
</feature>
<evidence type="ECO:0000313" key="3">
    <source>
        <dbReference type="Proteomes" id="UP001328107"/>
    </source>
</evidence>
<keyword evidence="3" id="KW-1185">Reference proteome</keyword>
<dbReference type="InterPro" id="IPR057690">
    <property type="entry name" value="DUF7930"/>
</dbReference>
<reference evidence="3" key="1">
    <citation type="submission" date="2022-10" db="EMBL/GenBank/DDBJ databases">
        <title>Genome assembly of Pristionchus species.</title>
        <authorList>
            <person name="Yoshida K."/>
            <person name="Sommer R.J."/>
        </authorList>
    </citation>
    <scope>NUCLEOTIDE SEQUENCE [LARGE SCALE GENOMIC DNA]</scope>
    <source>
        <strain evidence="3">RS5460</strain>
    </source>
</reference>
<proteinExistence type="predicted"/>
<dbReference type="AlphaFoldDB" id="A0AAN5I128"/>
<dbReference type="Pfam" id="PF25558">
    <property type="entry name" value="DUF7930"/>
    <property type="match status" value="1"/>
</dbReference>
<sequence>LQMAEISATGTITNVQTKFAYIASDKGSVFCPLAASVDCSEMCSDMTDKYSIGDIVHFKATKQSSKNGCDLRAVHMTLSNKSSLYKGLESGDSVRDEIIAEITLVQETLAYSLNGDVGGIFIPGSAFSDGSIKRLNGFIKQGDLVSVSITRQAEKNGCKWRAVTAEVLSFPESARGTGVITSLTDTVAIVQSHDFGVVRCGILAWEGGTDGSGESLHDVVSFGKLVVFEATQTSNAIAVSRWSLLNTGFNGCSLASLSSFSPHLDTKEASTQTVTQIERMAIKCIPKCVKQELYDRLPMIERLLDEVDLL</sequence>
<name>A0AAN5I128_9BILA</name>
<gene>
    <name evidence="2" type="ORF">PMAYCL1PPCAC_18207</name>
</gene>
<evidence type="ECO:0000313" key="2">
    <source>
        <dbReference type="EMBL" id="GMR48012.1"/>
    </source>
</evidence>
<accession>A0AAN5I128</accession>
<protein>
    <recommendedName>
        <fullName evidence="1">DUF7930 domain-containing protein</fullName>
    </recommendedName>
</protein>
<dbReference type="Proteomes" id="UP001328107">
    <property type="component" value="Unassembled WGS sequence"/>
</dbReference>
<feature type="non-terminal residue" evidence="2">
    <location>
        <position position="1"/>
    </location>
</feature>
<evidence type="ECO:0000259" key="1">
    <source>
        <dbReference type="Pfam" id="PF25558"/>
    </source>
</evidence>
<organism evidence="2 3">
    <name type="scientific">Pristionchus mayeri</name>
    <dbReference type="NCBI Taxonomy" id="1317129"/>
    <lineage>
        <taxon>Eukaryota</taxon>
        <taxon>Metazoa</taxon>
        <taxon>Ecdysozoa</taxon>
        <taxon>Nematoda</taxon>
        <taxon>Chromadorea</taxon>
        <taxon>Rhabditida</taxon>
        <taxon>Rhabditina</taxon>
        <taxon>Diplogasteromorpha</taxon>
        <taxon>Diplogasteroidea</taxon>
        <taxon>Neodiplogasteridae</taxon>
        <taxon>Pristionchus</taxon>
    </lineage>
</organism>
<comment type="caution">
    <text evidence="2">The sequence shown here is derived from an EMBL/GenBank/DDBJ whole genome shotgun (WGS) entry which is preliminary data.</text>
</comment>